<evidence type="ECO:0000313" key="1">
    <source>
        <dbReference type="EMBL" id="ETM98016.1"/>
    </source>
</evidence>
<name>W2PB10_PHYN3</name>
<dbReference type="VEuPathDB" id="FungiDB:PPTG_24755"/>
<dbReference type="AlphaFoldDB" id="W2PB10"/>
<dbReference type="EMBL" id="KI669764">
    <property type="protein sequence ID" value="ETM98016.1"/>
    <property type="molecule type" value="Genomic_DNA"/>
</dbReference>
<reference evidence="2" key="1">
    <citation type="submission" date="2011-12" db="EMBL/GenBank/DDBJ databases">
        <authorList>
            <consortium name="The Broad Institute Genome Sequencing Platform"/>
            <person name="Russ C."/>
            <person name="Tyler B."/>
            <person name="Panabieres F."/>
            <person name="Shan W."/>
            <person name="Tripathy S."/>
            <person name="Grunwald N."/>
            <person name="Machado M."/>
            <person name="Young S.K."/>
            <person name="Zeng Q."/>
            <person name="Gargeya S."/>
            <person name="Fitzgerald M."/>
            <person name="Haas B."/>
            <person name="Abouelleil A."/>
            <person name="Alvarado L."/>
            <person name="Arachchi H.M."/>
            <person name="Berlin A."/>
            <person name="Chapman S.B."/>
            <person name="Gearin G."/>
            <person name="Goldberg J."/>
            <person name="Griggs A."/>
            <person name="Gujja S."/>
            <person name="Hansen M."/>
            <person name="Heiman D."/>
            <person name="Howarth C."/>
            <person name="Larimer J."/>
            <person name="Lui A."/>
            <person name="MacDonald P.J.P."/>
            <person name="McCowen C."/>
            <person name="Montmayeur A."/>
            <person name="Murphy C."/>
            <person name="Neiman D."/>
            <person name="Pearson M."/>
            <person name="Priest M."/>
            <person name="Roberts A."/>
            <person name="Saif S."/>
            <person name="Shea T."/>
            <person name="Sisk P."/>
            <person name="Stolte C."/>
            <person name="Sykes S."/>
            <person name="Wortman J."/>
            <person name="Nusbaum C."/>
            <person name="Birren B."/>
        </authorList>
    </citation>
    <scope>NUCLEOTIDE SEQUENCE [LARGE SCALE GENOMIC DNA]</scope>
    <source>
        <strain evidence="2">INRA-310</strain>
    </source>
</reference>
<reference evidence="1 2" key="2">
    <citation type="submission" date="2013-11" db="EMBL/GenBank/DDBJ databases">
        <title>The Genome Sequence of Phytophthora parasitica INRA-310.</title>
        <authorList>
            <consortium name="The Broad Institute Genomics Platform"/>
            <person name="Russ C."/>
            <person name="Tyler B."/>
            <person name="Panabieres F."/>
            <person name="Shan W."/>
            <person name="Tripathy S."/>
            <person name="Grunwald N."/>
            <person name="Machado M."/>
            <person name="Johnson C.S."/>
            <person name="Arredondo F."/>
            <person name="Hong C."/>
            <person name="Coffey M."/>
            <person name="Young S.K."/>
            <person name="Zeng Q."/>
            <person name="Gargeya S."/>
            <person name="Fitzgerald M."/>
            <person name="Abouelleil A."/>
            <person name="Alvarado L."/>
            <person name="Chapman S.B."/>
            <person name="Gainer-Dewar J."/>
            <person name="Goldberg J."/>
            <person name="Griggs A."/>
            <person name="Gujja S."/>
            <person name="Hansen M."/>
            <person name="Howarth C."/>
            <person name="Imamovic A."/>
            <person name="Ireland A."/>
            <person name="Larimer J."/>
            <person name="McCowan C."/>
            <person name="Murphy C."/>
            <person name="Pearson M."/>
            <person name="Poon T.W."/>
            <person name="Priest M."/>
            <person name="Roberts A."/>
            <person name="Saif S."/>
            <person name="Shea T."/>
            <person name="Sykes S."/>
            <person name="Wortman J."/>
            <person name="Nusbaum C."/>
            <person name="Birren B."/>
        </authorList>
    </citation>
    <scope>NUCLEOTIDE SEQUENCE [LARGE SCALE GENOMIC DNA]</scope>
    <source>
        <strain evidence="1 2">INRA-310</strain>
    </source>
</reference>
<accession>W2PB10</accession>
<dbReference type="RefSeq" id="XP_008916683.1">
    <property type="nucleotide sequence ID" value="XM_008918435.1"/>
</dbReference>
<evidence type="ECO:0000313" key="2">
    <source>
        <dbReference type="Proteomes" id="UP000018817"/>
    </source>
</evidence>
<proteinExistence type="predicted"/>
<sequence length="84" mass="9250">MKGGILPPFVGDTSDTQGYALQRGQNAPIDQERVNNFELMINKFLQVKPGEQLGTTSCQLTHKAKHTSTVLCSGNDWMDKALDN</sequence>
<protein>
    <submittedName>
        <fullName evidence="1">Uncharacterized protein</fullName>
    </submittedName>
</protein>
<gene>
    <name evidence="1" type="ORF">PPTG_24755</name>
</gene>
<dbReference type="Proteomes" id="UP000018817">
    <property type="component" value="Unassembled WGS sequence"/>
</dbReference>
<dbReference type="GeneID" id="20193354"/>
<organism evidence="1 2">
    <name type="scientific">Phytophthora nicotianae (strain INRA-310)</name>
    <name type="common">Phytophthora parasitica</name>
    <dbReference type="NCBI Taxonomy" id="761204"/>
    <lineage>
        <taxon>Eukaryota</taxon>
        <taxon>Sar</taxon>
        <taxon>Stramenopiles</taxon>
        <taxon>Oomycota</taxon>
        <taxon>Peronosporomycetes</taxon>
        <taxon>Peronosporales</taxon>
        <taxon>Peronosporaceae</taxon>
        <taxon>Phytophthora</taxon>
    </lineage>
</organism>